<evidence type="ECO:0000256" key="9">
    <source>
        <dbReference type="ARBA" id="ARBA00022722"/>
    </source>
</evidence>
<proteinExistence type="inferred from homology"/>
<comment type="cofactor">
    <cofactor evidence="2">
        <name>Mg(2+)</name>
        <dbReference type="ChEBI" id="CHEBI:18420"/>
    </cofactor>
</comment>
<evidence type="ECO:0000313" key="18">
    <source>
        <dbReference type="EMBL" id="MDX8128351.1"/>
    </source>
</evidence>
<evidence type="ECO:0000256" key="8">
    <source>
        <dbReference type="ARBA" id="ARBA00022490"/>
    </source>
</evidence>
<keyword evidence="19" id="KW-1185">Reference proteome</keyword>
<feature type="binding site" evidence="14 15">
    <location>
        <position position="109"/>
    </location>
    <ligand>
        <name>a divalent metal cation</name>
        <dbReference type="ChEBI" id="CHEBI:60240"/>
    </ligand>
</feature>
<comment type="cofactor">
    <cofactor evidence="14 15">
        <name>Mn(2+)</name>
        <dbReference type="ChEBI" id="CHEBI:29035"/>
    </cofactor>
    <cofactor evidence="14 15">
        <name>Mg(2+)</name>
        <dbReference type="ChEBI" id="CHEBI:18420"/>
    </cofactor>
    <text evidence="14 15">Manganese or magnesium. Binds 1 divalent metal ion per monomer in the absence of substrate. May bind a second metal ion after substrate binding.</text>
</comment>
<evidence type="ECO:0000256" key="5">
    <source>
        <dbReference type="ARBA" id="ARBA00007383"/>
    </source>
</evidence>
<evidence type="ECO:0000256" key="4">
    <source>
        <dbReference type="ARBA" id="ARBA00004496"/>
    </source>
</evidence>
<keyword evidence="13 14" id="KW-0464">Manganese</keyword>
<dbReference type="NCBIfam" id="NF000595">
    <property type="entry name" value="PRK00015.1-3"/>
    <property type="match status" value="1"/>
</dbReference>
<organism evidence="18 19">
    <name type="scientific">Methylomonas defluvii</name>
    <dbReference type="NCBI Taxonomy" id="3045149"/>
    <lineage>
        <taxon>Bacteria</taxon>
        <taxon>Pseudomonadati</taxon>
        <taxon>Pseudomonadota</taxon>
        <taxon>Gammaproteobacteria</taxon>
        <taxon>Methylococcales</taxon>
        <taxon>Methylococcaceae</taxon>
        <taxon>Methylomonas</taxon>
    </lineage>
</organism>
<evidence type="ECO:0000256" key="16">
    <source>
        <dbReference type="RuleBase" id="RU003515"/>
    </source>
</evidence>
<keyword evidence="9 14" id="KW-0540">Nuclease</keyword>
<gene>
    <name evidence="14 18" type="primary">rnhB</name>
    <name evidence="18" type="ORF">QLH52_13750</name>
</gene>
<dbReference type="GO" id="GO:0004523">
    <property type="term" value="F:RNA-DNA hybrid ribonuclease activity"/>
    <property type="evidence" value="ECO:0007669"/>
    <property type="project" value="UniProtKB-EC"/>
</dbReference>
<dbReference type="HAMAP" id="MF_00052_B">
    <property type="entry name" value="RNase_HII_B"/>
    <property type="match status" value="1"/>
</dbReference>
<evidence type="ECO:0000256" key="10">
    <source>
        <dbReference type="ARBA" id="ARBA00022723"/>
    </source>
</evidence>
<feature type="binding site" evidence="14 15">
    <location>
        <position position="18"/>
    </location>
    <ligand>
        <name>a divalent metal cation</name>
        <dbReference type="ChEBI" id="CHEBI:60240"/>
    </ligand>
</feature>
<comment type="subcellular location">
    <subcellularLocation>
        <location evidence="4 14">Cytoplasm</location>
    </subcellularLocation>
</comment>
<feature type="domain" description="RNase H type-2" evidence="17">
    <location>
        <begin position="11"/>
        <end position="196"/>
    </location>
</feature>
<dbReference type="SUPFAM" id="SSF53098">
    <property type="entry name" value="Ribonuclease H-like"/>
    <property type="match status" value="1"/>
</dbReference>
<keyword evidence="12 14" id="KW-0378">Hydrolase</keyword>
<evidence type="ECO:0000256" key="2">
    <source>
        <dbReference type="ARBA" id="ARBA00001946"/>
    </source>
</evidence>
<name>A0ABU4UGP2_9GAMM</name>
<evidence type="ECO:0000256" key="11">
    <source>
        <dbReference type="ARBA" id="ARBA00022759"/>
    </source>
</evidence>
<protein>
    <recommendedName>
        <fullName evidence="7 14">Ribonuclease HII</fullName>
        <shortName evidence="14">RNase HII</shortName>
        <ecNumber evidence="6 14">3.1.26.4</ecNumber>
    </recommendedName>
</protein>
<comment type="catalytic activity">
    <reaction evidence="1 14 15 16">
        <text>Endonucleolytic cleavage to 5'-phosphomonoester.</text>
        <dbReference type="EC" id="3.1.26.4"/>
    </reaction>
</comment>
<dbReference type="EC" id="3.1.26.4" evidence="6 14"/>
<dbReference type="InterPro" id="IPR022898">
    <property type="entry name" value="RNase_HII"/>
</dbReference>
<evidence type="ECO:0000256" key="14">
    <source>
        <dbReference type="HAMAP-Rule" id="MF_00052"/>
    </source>
</evidence>
<evidence type="ECO:0000256" key="6">
    <source>
        <dbReference type="ARBA" id="ARBA00012180"/>
    </source>
</evidence>
<keyword evidence="11 14" id="KW-0255">Endonuclease</keyword>
<dbReference type="PANTHER" id="PTHR10954">
    <property type="entry name" value="RIBONUCLEASE H2 SUBUNIT A"/>
    <property type="match status" value="1"/>
</dbReference>
<dbReference type="NCBIfam" id="NF000596">
    <property type="entry name" value="PRK00015.1-4"/>
    <property type="match status" value="1"/>
</dbReference>
<evidence type="ECO:0000256" key="15">
    <source>
        <dbReference type="PROSITE-ProRule" id="PRU01319"/>
    </source>
</evidence>
<evidence type="ECO:0000256" key="13">
    <source>
        <dbReference type="ARBA" id="ARBA00023211"/>
    </source>
</evidence>
<evidence type="ECO:0000259" key="17">
    <source>
        <dbReference type="PROSITE" id="PS51975"/>
    </source>
</evidence>
<sequence length="196" mass="21096">MSHAVSSDNPPRIAGIDEVGRGCIVGPVVAAAVILDPLRPISGLTDSKKLTEKKRKLLAEQITANALCWAVARAEASEIDTINILQATMVAMQRAVSQLAYRPDGVKVDGNRLPVLDIPGEAIVQGDLLVAEISAASILAKVARDEEMQTLDRLYPGYAFAIHKGYPTQQHLAALQQLGISPQHRKSFAPVKKYLV</sequence>
<dbReference type="PROSITE" id="PS51975">
    <property type="entry name" value="RNASE_H_2"/>
    <property type="match status" value="1"/>
</dbReference>
<dbReference type="RefSeq" id="WP_101055413.1">
    <property type="nucleotide sequence ID" value="NZ_JAXARY010000012.1"/>
</dbReference>
<comment type="function">
    <text evidence="3 14 16">Endonuclease that specifically degrades the RNA of RNA-DNA hybrids.</text>
</comment>
<reference evidence="18 19" key="1">
    <citation type="submission" date="2023-11" db="EMBL/GenBank/DDBJ databases">
        <authorList>
            <person name="Ouyang M.-Y."/>
        </authorList>
    </citation>
    <scope>NUCLEOTIDE SEQUENCE [LARGE SCALE GENOMIC DNA]</scope>
    <source>
        <strain evidence="18 19">OY6</strain>
    </source>
</reference>
<dbReference type="Proteomes" id="UP001284537">
    <property type="component" value="Unassembled WGS sequence"/>
</dbReference>
<keyword evidence="8 14" id="KW-0963">Cytoplasm</keyword>
<dbReference type="Gene3D" id="3.30.420.10">
    <property type="entry name" value="Ribonuclease H-like superfamily/Ribonuclease H"/>
    <property type="match status" value="1"/>
</dbReference>
<evidence type="ECO:0000313" key="19">
    <source>
        <dbReference type="Proteomes" id="UP001284537"/>
    </source>
</evidence>
<evidence type="ECO:0000256" key="1">
    <source>
        <dbReference type="ARBA" id="ARBA00000077"/>
    </source>
</evidence>
<evidence type="ECO:0000256" key="12">
    <source>
        <dbReference type="ARBA" id="ARBA00022801"/>
    </source>
</evidence>
<dbReference type="InterPro" id="IPR036397">
    <property type="entry name" value="RNaseH_sf"/>
</dbReference>
<dbReference type="InterPro" id="IPR012337">
    <property type="entry name" value="RNaseH-like_sf"/>
</dbReference>
<feature type="binding site" evidence="14 15">
    <location>
        <position position="17"/>
    </location>
    <ligand>
        <name>a divalent metal cation</name>
        <dbReference type="ChEBI" id="CHEBI:60240"/>
    </ligand>
</feature>
<dbReference type="InterPro" id="IPR024567">
    <property type="entry name" value="RNase_HII/HIII_dom"/>
</dbReference>
<evidence type="ECO:0000256" key="7">
    <source>
        <dbReference type="ARBA" id="ARBA00019179"/>
    </source>
</evidence>
<dbReference type="PANTHER" id="PTHR10954:SF18">
    <property type="entry name" value="RIBONUCLEASE HII"/>
    <property type="match status" value="1"/>
</dbReference>
<dbReference type="CDD" id="cd07182">
    <property type="entry name" value="RNase_HII_bacteria_HII_like"/>
    <property type="match status" value="1"/>
</dbReference>
<dbReference type="Pfam" id="PF01351">
    <property type="entry name" value="RNase_HII"/>
    <property type="match status" value="1"/>
</dbReference>
<dbReference type="EMBL" id="JAXARY010000012">
    <property type="protein sequence ID" value="MDX8128351.1"/>
    <property type="molecule type" value="Genomic_DNA"/>
</dbReference>
<comment type="caution">
    <text evidence="18">The sequence shown here is derived from an EMBL/GenBank/DDBJ whole genome shotgun (WGS) entry which is preliminary data.</text>
</comment>
<accession>A0ABU4UGP2</accession>
<evidence type="ECO:0000256" key="3">
    <source>
        <dbReference type="ARBA" id="ARBA00004065"/>
    </source>
</evidence>
<comment type="similarity">
    <text evidence="5 14 16">Belongs to the RNase HII family.</text>
</comment>
<keyword evidence="10 14" id="KW-0479">Metal-binding</keyword>
<dbReference type="InterPro" id="IPR001352">
    <property type="entry name" value="RNase_HII/HIII"/>
</dbReference>